<dbReference type="GO" id="GO:0004519">
    <property type="term" value="F:endonuclease activity"/>
    <property type="evidence" value="ECO:0007669"/>
    <property type="project" value="UniProtKB-KW"/>
</dbReference>
<gene>
    <name evidence="2" type="ORF">GCM10023095_02220</name>
</gene>
<dbReference type="PANTHER" id="PTHR32182">
    <property type="entry name" value="DNA REPLICATION AND REPAIR PROTEIN RECF"/>
    <property type="match status" value="1"/>
</dbReference>
<keyword evidence="2" id="KW-0540">Nuclease</keyword>
<keyword evidence="3" id="KW-1185">Reference proteome</keyword>
<dbReference type="SUPFAM" id="SSF52540">
    <property type="entry name" value="P-loop containing nucleoside triphosphate hydrolases"/>
    <property type="match status" value="1"/>
</dbReference>
<reference evidence="3" key="1">
    <citation type="journal article" date="2019" name="Int. J. Syst. Evol. Microbiol.">
        <title>The Global Catalogue of Microorganisms (GCM) 10K type strain sequencing project: providing services to taxonomists for standard genome sequencing and annotation.</title>
        <authorList>
            <consortium name="The Broad Institute Genomics Platform"/>
            <consortium name="The Broad Institute Genome Sequencing Center for Infectious Disease"/>
            <person name="Wu L."/>
            <person name="Ma J."/>
        </authorList>
    </citation>
    <scope>NUCLEOTIDE SEQUENCE [LARGE SCALE GENOMIC DNA]</scope>
    <source>
        <strain evidence="3">JCM 32226</strain>
    </source>
</reference>
<feature type="domain" description="OLD protein-like TOPRIM" evidence="1">
    <location>
        <begin position="369"/>
        <end position="433"/>
    </location>
</feature>
<keyword evidence="2" id="KW-0255">Endonuclease</keyword>
<dbReference type="CDD" id="cd01026">
    <property type="entry name" value="TOPRIM_OLD"/>
    <property type="match status" value="1"/>
</dbReference>
<evidence type="ECO:0000313" key="2">
    <source>
        <dbReference type="EMBL" id="GAA4492902.1"/>
    </source>
</evidence>
<dbReference type="Pfam" id="PF11398">
    <property type="entry name" value="DUF2813"/>
    <property type="match status" value="1"/>
</dbReference>
<sequence>MYLERIEIRGFRGINRLSLRLDQVTALIGENTWGKTSLMRALWCLLGQDEVPYQFVPEDFHRPEDPELAAAVHLQIVLSFREHRPEMSQHSSRLARLAAVWVKHKDQLHRIHYRAAADLQADGSVLSEHGFLDGNGQPLQPDNPLHLIQLLMLMNPVLRLRDSRSNRSNSMLAEVWQQRLMALADSLAEDPQPLPRDELRQGFESVCQLISHYFSSVPPIRPRPRSQREIVMRPASLQGLGNLTDLARCQDNQVMQLALSGIAGAMLAARGDRQIEVGARPILILEDPESRLHPTMLALAWGLLEQLPGQKILTTNSGDLLTSLPLSQIRRLVRQQSETLCYQIQDHHFSADDLRRIAFHVRINRPMSLFARCWLLVEGETEIWLLAELASICGYSLRAEGVRIIEYAQCGYAPLIKVANQLGIEWHLLADGDEAGAKYITGARSLLHGDRERERLTGLHERDIEHFLFMNGFESVFRREAKIGPRQSCSPHKIIDKAIRQRSKPGLALAVVEEAESLGPESIPPLLRQMFARIVALARGQG</sequence>
<name>A0ABP8PUI4_9GAMM</name>
<keyword evidence="2" id="KW-0378">Hydrolase</keyword>
<dbReference type="RefSeq" id="WP_345009203.1">
    <property type="nucleotide sequence ID" value="NZ_BAABFC010000001.1"/>
</dbReference>
<dbReference type="Gene3D" id="3.40.50.300">
    <property type="entry name" value="P-loop containing nucleotide triphosphate hydrolases"/>
    <property type="match status" value="1"/>
</dbReference>
<evidence type="ECO:0000313" key="3">
    <source>
        <dbReference type="Proteomes" id="UP001501321"/>
    </source>
</evidence>
<accession>A0ABP8PUI4</accession>
<organism evidence="2 3">
    <name type="scientific">Pseudaeromonas paramecii</name>
    <dbReference type="NCBI Taxonomy" id="2138166"/>
    <lineage>
        <taxon>Bacteria</taxon>
        <taxon>Pseudomonadati</taxon>
        <taxon>Pseudomonadota</taxon>
        <taxon>Gammaproteobacteria</taxon>
        <taxon>Aeromonadales</taxon>
        <taxon>Aeromonadaceae</taxon>
        <taxon>Pseudaeromonas</taxon>
    </lineage>
</organism>
<dbReference type="Pfam" id="PF20469">
    <property type="entry name" value="OLD-like_TOPRIM"/>
    <property type="match status" value="1"/>
</dbReference>
<dbReference type="PANTHER" id="PTHR32182:SF19">
    <property type="entry name" value="HOMOLOGY WITH RECF PROTEIN"/>
    <property type="match status" value="1"/>
</dbReference>
<dbReference type="InterPro" id="IPR027417">
    <property type="entry name" value="P-loop_NTPase"/>
</dbReference>
<evidence type="ECO:0000259" key="1">
    <source>
        <dbReference type="Pfam" id="PF20469"/>
    </source>
</evidence>
<dbReference type="EMBL" id="BAABFC010000001">
    <property type="protein sequence ID" value="GAA4492902.1"/>
    <property type="molecule type" value="Genomic_DNA"/>
</dbReference>
<comment type="caution">
    <text evidence="2">The sequence shown here is derived from an EMBL/GenBank/DDBJ whole genome shotgun (WGS) entry which is preliminary data.</text>
</comment>
<protein>
    <submittedName>
        <fullName evidence="2">ATP-dependent endonuclease</fullName>
    </submittedName>
</protein>
<dbReference type="InterPro" id="IPR034139">
    <property type="entry name" value="TOPRIM_OLD"/>
</dbReference>
<dbReference type="InterPro" id="IPR022602">
    <property type="entry name" value="DUF2813"/>
</dbReference>
<proteinExistence type="predicted"/>
<dbReference type="Proteomes" id="UP001501321">
    <property type="component" value="Unassembled WGS sequence"/>
</dbReference>